<evidence type="ECO:0000313" key="2">
    <source>
        <dbReference type="EMBL" id="QJD31174.1"/>
    </source>
</evidence>
<name>A0A858QBU6_9GAMM</name>
<organism evidence="2 3">
    <name type="scientific">Methylococcus geothermalis</name>
    <dbReference type="NCBI Taxonomy" id="2681310"/>
    <lineage>
        <taxon>Bacteria</taxon>
        <taxon>Pseudomonadati</taxon>
        <taxon>Pseudomonadota</taxon>
        <taxon>Gammaproteobacteria</taxon>
        <taxon>Methylococcales</taxon>
        <taxon>Methylococcaceae</taxon>
        <taxon>Methylococcus</taxon>
    </lineage>
</organism>
<sequence length="71" mass="7751">MKYPLALTLACLPLPAEVGGNGWRDVDWLAVANGSIRRHTKEYADSDPGRCPSSNGAVRRVLKGNRLKETT</sequence>
<keyword evidence="3" id="KW-1185">Reference proteome</keyword>
<feature type="region of interest" description="Disordered" evidence="1">
    <location>
        <begin position="42"/>
        <end position="71"/>
    </location>
</feature>
<evidence type="ECO:0000313" key="3">
    <source>
        <dbReference type="Proteomes" id="UP000503004"/>
    </source>
</evidence>
<gene>
    <name evidence="2" type="ORF">GNH96_15310</name>
</gene>
<protein>
    <submittedName>
        <fullName evidence="2">Uncharacterized protein</fullName>
    </submittedName>
</protein>
<accession>A0A858QBU6</accession>
<reference evidence="3" key="1">
    <citation type="submission" date="2019-12" db="EMBL/GenBank/DDBJ databases">
        <authorList>
            <person name="Awala S.I."/>
            <person name="Rhee S.K."/>
        </authorList>
    </citation>
    <scope>NUCLEOTIDE SEQUENCE [LARGE SCALE GENOMIC DNA]</scope>
    <source>
        <strain evidence="3">IM1</strain>
    </source>
</reference>
<dbReference type="RefSeq" id="WP_169604441.1">
    <property type="nucleotide sequence ID" value="NZ_CP046565.1"/>
</dbReference>
<dbReference type="EMBL" id="CP046565">
    <property type="protein sequence ID" value="QJD31174.1"/>
    <property type="molecule type" value="Genomic_DNA"/>
</dbReference>
<dbReference type="AlphaFoldDB" id="A0A858QBU6"/>
<evidence type="ECO:0000256" key="1">
    <source>
        <dbReference type="SAM" id="MobiDB-lite"/>
    </source>
</evidence>
<proteinExistence type="predicted"/>
<dbReference type="KEGG" id="metu:GNH96_15310"/>
<dbReference type="Proteomes" id="UP000503004">
    <property type="component" value="Chromosome"/>
</dbReference>